<evidence type="ECO:0000313" key="3">
    <source>
        <dbReference type="EMBL" id="RLP76237.1"/>
    </source>
</evidence>
<feature type="domain" description="DJ-1/PfpI" evidence="2">
    <location>
        <begin position="15"/>
        <end position="172"/>
    </location>
</feature>
<dbReference type="SUPFAM" id="SSF52317">
    <property type="entry name" value="Class I glutamine amidotransferase-like"/>
    <property type="match status" value="1"/>
</dbReference>
<evidence type="ECO:0000313" key="4">
    <source>
        <dbReference type="Proteomes" id="UP000269692"/>
    </source>
</evidence>
<feature type="region of interest" description="Disordered" evidence="1">
    <location>
        <begin position="226"/>
        <end position="254"/>
    </location>
</feature>
<accession>A0A3L7A7U8</accession>
<gene>
    <name evidence="3" type="ORF">D9R14_15605</name>
</gene>
<evidence type="ECO:0000256" key="1">
    <source>
        <dbReference type="SAM" id="MobiDB-lite"/>
    </source>
</evidence>
<dbReference type="Gene3D" id="3.40.50.880">
    <property type="match status" value="1"/>
</dbReference>
<dbReference type="EMBL" id="RCTF01000013">
    <property type="protein sequence ID" value="RLP76237.1"/>
    <property type="molecule type" value="Genomic_DNA"/>
</dbReference>
<reference evidence="3 4" key="1">
    <citation type="submission" date="2018-10" db="EMBL/GenBank/DDBJ databases">
        <title>Xanthobacter tagetidis genome sequencing and assembly.</title>
        <authorList>
            <person name="Maclea K.S."/>
            <person name="Goen A.E."/>
            <person name="Fatima S.A."/>
        </authorList>
    </citation>
    <scope>NUCLEOTIDE SEQUENCE [LARGE SCALE GENOMIC DNA]</scope>
    <source>
        <strain evidence="3 4">ATCC 700314</strain>
    </source>
</reference>
<comment type="caution">
    <text evidence="3">The sequence shown here is derived from an EMBL/GenBank/DDBJ whole genome shotgun (WGS) entry which is preliminary data.</text>
</comment>
<sequence>MKGNDVSKETLEIGLLFFPGMTQLDVTGPFEVLARLPGARIHLLWKSLDPITSDVGLTLMPTTPFAECPTLDVLCVGGGPGQMALMDDPEVMAFVADAGARARYVTSVCAGCFILAGAGLLTGYRSACHWLSRDQLAVLGAIPVKDRIVVDRNRISGGGVTAGIDFAFEVAAQLCGVDIARRLQLMLEYDPKPPFDITEDNAPAELLAEIRSAARPMLEERLRSSERAAARLAAGQPQSDVAGGAAGCSAGAPQ</sequence>
<dbReference type="AlphaFoldDB" id="A0A3L7A7U8"/>
<dbReference type="PANTHER" id="PTHR43130">
    <property type="entry name" value="ARAC-FAMILY TRANSCRIPTIONAL REGULATOR"/>
    <property type="match status" value="1"/>
</dbReference>
<dbReference type="InterPro" id="IPR052158">
    <property type="entry name" value="INH-QAR"/>
</dbReference>
<protein>
    <submittedName>
        <fullName evidence="3">DJ-1/PfpI family protein</fullName>
    </submittedName>
</protein>
<dbReference type="GO" id="GO:0006355">
    <property type="term" value="P:regulation of DNA-templated transcription"/>
    <property type="evidence" value="ECO:0007669"/>
    <property type="project" value="TreeGrafter"/>
</dbReference>
<dbReference type="CDD" id="cd03139">
    <property type="entry name" value="GATase1_PfpI_2"/>
    <property type="match status" value="1"/>
</dbReference>
<dbReference type="PANTHER" id="PTHR43130:SF2">
    <property type="entry name" value="DJ-1_PFPI DOMAIN-CONTAINING PROTEIN"/>
    <property type="match status" value="1"/>
</dbReference>
<dbReference type="InterPro" id="IPR002818">
    <property type="entry name" value="DJ-1/PfpI"/>
</dbReference>
<name>A0A3L7A7U8_9HYPH</name>
<dbReference type="InterPro" id="IPR029062">
    <property type="entry name" value="Class_I_gatase-like"/>
</dbReference>
<dbReference type="OrthoDB" id="9793422at2"/>
<evidence type="ECO:0000259" key="2">
    <source>
        <dbReference type="Pfam" id="PF01965"/>
    </source>
</evidence>
<keyword evidence="4" id="KW-1185">Reference proteome</keyword>
<dbReference type="Proteomes" id="UP000269692">
    <property type="component" value="Unassembled WGS sequence"/>
</dbReference>
<proteinExistence type="predicted"/>
<dbReference type="Pfam" id="PF01965">
    <property type="entry name" value="DJ-1_PfpI"/>
    <property type="match status" value="1"/>
</dbReference>
<organism evidence="3 4">
    <name type="scientific">Xanthobacter tagetidis</name>
    <dbReference type="NCBI Taxonomy" id="60216"/>
    <lineage>
        <taxon>Bacteria</taxon>
        <taxon>Pseudomonadati</taxon>
        <taxon>Pseudomonadota</taxon>
        <taxon>Alphaproteobacteria</taxon>
        <taxon>Hyphomicrobiales</taxon>
        <taxon>Xanthobacteraceae</taxon>
        <taxon>Xanthobacter</taxon>
    </lineage>
</organism>